<organism evidence="10 11">
    <name type="scientific">Cordylochernes scorpioides</name>
    <dbReference type="NCBI Taxonomy" id="51811"/>
    <lineage>
        <taxon>Eukaryota</taxon>
        <taxon>Metazoa</taxon>
        <taxon>Ecdysozoa</taxon>
        <taxon>Arthropoda</taxon>
        <taxon>Chelicerata</taxon>
        <taxon>Arachnida</taxon>
        <taxon>Pseudoscorpiones</taxon>
        <taxon>Cheliferoidea</taxon>
        <taxon>Chernetidae</taxon>
        <taxon>Cordylochernes</taxon>
    </lineage>
</organism>
<evidence type="ECO:0000313" key="10">
    <source>
        <dbReference type="EMBL" id="UYV61275.1"/>
    </source>
</evidence>
<keyword evidence="6" id="KW-0406">Ion transport</keyword>
<dbReference type="InterPro" id="IPR027309">
    <property type="entry name" value="P2X_extracellular_dom_sf"/>
</dbReference>
<comment type="subcellular location">
    <subcellularLocation>
        <location evidence="1">Endomembrane system</location>
    </subcellularLocation>
</comment>
<keyword evidence="3" id="KW-0813">Transport</keyword>
<evidence type="ECO:0000256" key="8">
    <source>
        <dbReference type="ARBA" id="ARBA00023286"/>
    </source>
</evidence>
<protein>
    <submittedName>
        <fullName evidence="10">P2RX1</fullName>
    </submittedName>
</protein>
<name>A0ABY6K267_9ARAC</name>
<evidence type="ECO:0000256" key="9">
    <source>
        <dbReference type="ARBA" id="ARBA00023303"/>
    </source>
</evidence>
<comment type="similarity">
    <text evidence="2">Belongs to the P2X receptor family.</text>
</comment>
<evidence type="ECO:0000256" key="5">
    <source>
        <dbReference type="ARBA" id="ARBA00022989"/>
    </source>
</evidence>
<proteinExistence type="inferred from homology"/>
<keyword evidence="4" id="KW-0812">Transmembrane</keyword>
<evidence type="ECO:0000313" key="11">
    <source>
        <dbReference type="Proteomes" id="UP001235939"/>
    </source>
</evidence>
<dbReference type="Proteomes" id="UP001235939">
    <property type="component" value="Chromosome 01"/>
</dbReference>
<accession>A0ABY6K267</accession>
<keyword evidence="9" id="KW-0407">Ion channel</keyword>
<keyword evidence="5" id="KW-1133">Transmembrane helix</keyword>
<evidence type="ECO:0000256" key="7">
    <source>
        <dbReference type="ARBA" id="ARBA00023136"/>
    </source>
</evidence>
<evidence type="ECO:0000256" key="2">
    <source>
        <dbReference type="ARBA" id="ARBA00009848"/>
    </source>
</evidence>
<keyword evidence="8" id="KW-1071">Ligand-gated ion channel</keyword>
<dbReference type="Gene3D" id="2.60.490.10">
    <property type="entry name" value="atp-gated p2x4 ion channel domain"/>
    <property type="match status" value="1"/>
</dbReference>
<evidence type="ECO:0000256" key="3">
    <source>
        <dbReference type="ARBA" id="ARBA00022448"/>
    </source>
</evidence>
<dbReference type="InterPro" id="IPR059116">
    <property type="entry name" value="P2X_receptor"/>
</dbReference>
<reference evidence="10 11" key="1">
    <citation type="submission" date="2022-01" db="EMBL/GenBank/DDBJ databases">
        <title>A chromosomal length assembly of Cordylochernes scorpioides.</title>
        <authorList>
            <person name="Zeh D."/>
            <person name="Zeh J."/>
        </authorList>
    </citation>
    <scope>NUCLEOTIDE SEQUENCE [LARGE SCALE GENOMIC DNA]</scope>
    <source>
        <strain evidence="10">IN4F17</strain>
        <tissue evidence="10">Whole Body</tissue>
    </source>
</reference>
<dbReference type="Pfam" id="PF00864">
    <property type="entry name" value="P2X_receptor"/>
    <property type="match status" value="1"/>
</dbReference>
<evidence type="ECO:0000256" key="4">
    <source>
        <dbReference type="ARBA" id="ARBA00022692"/>
    </source>
</evidence>
<dbReference type="EMBL" id="CP092863">
    <property type="protein sequence ID" value="UYV61275.1"/>
    <property type="molecule type" value="Genomic_DNA"/>
</dbReference>
<sequence length="212" mass="24037">MVELSPSVELGCVELTRLYCIWMKEKEENFIESYAIVWKKGYQDVDVAESAVTSKVKGVVYTNYSDDEFHHLVANTSLYRRIWDVADFVVPPMRSQQGSPLQGYGGTVFVLMLELSAKASMLGTASNYRQSQTFTKVCLDHGAMINESCTPIPHSIGIRVIFTQGDKKQQQYSRTKLPVKVQHQVAEPLERGVFFSFLGEFLVSKNSLKHKR</sequence>
<gene>
    <name evidence="10" type="ORF">LAZ67_1004212</name>
</gene>
<keyword evidence="7" id="KW-0472">Membrane</keyword>
<evidence type="ECO:0000256" key="1">
    <source>
        <dbReference type="ARBA" id="ARBA00004308"/>
    </source>
</evidence>
<keyword evidence="11" id="KW-1185">Reference proteome</keyword>
<evidence type="ECO:0000256" key="6">
    <source>
        <dbReference type="ARBA" id="ARBA00023065"/>
    </source>
</evidence>